<dbReference type="EMBL" id="JBCLSQ010000041">
    <property type="protein sequence ID" value="MEY8538981.1"/>
    <property type="molecule type" value="Genomic_DNA"/>
</dbReference>
<dbReference type="RefSeq" id="WP_369918951.1">
    <property type="nucleotide sequence ID" value="NZ_JBCLSQ010000041.1"/>
</dbReference>
<keyword evidence="2" id="KW-1185">Reference proteome</keyword>
<comment type="caution">
    <text evidence="1">The sequence shown here is derived from an EMBL/GenBank/DDBJ whole genome shotgun (WGS) entry which is preliminary data.</text>
</comment>
<evidence type="ECO:0000313" key="1">
    <source>
        <dbReference type="EMBL" id="MEY8538981.1"/>
    </source>
</evidence>
<gene>
    <name evidence="1" type="ORF">AALM99_11185</name>
</gene>
<evidence type="ECO:0000313" key="2">
    <source>
        <dbReference type="Proteomes" id="UP001565242"/>
    </source>
</evidence>
<name>A0ABV4DB50_9LACT</name>
<dbReference type="NCBIfam" id="TIGR01603">
    <property type="entry name" value="maj_tail_phi13"/>
    <property type="match status" value="1"/>
</dbReference>
<dbReference type="InterPro" id="IPR006490">
    <property type="entry name" value="Maj_tail_phi13"/>
</dbReference>
<reference evidence="1 2" key="1">
    <citation type="submission" date="2024-03" db="EMBL/GenBank/DDBJ databases">
        <title>Mouse gut bacterial collection (mGBC) of GemPharmatech.</title>
        <authorList>
            <person name="He Y."/>
            <person name="Dong L."/>
            <person name="Wu D."/>
            <person name="Gao X."/>
            <person name="Lin Z."/>
        </authorList>
    </citation>
    <scope>NUCLEOTIDE SEQUENCE [LARGE SCALE GENOMIC DNA]</scope>
    <source>
        <strain evidence="1 2">20-218</strain>
    </source>
</reference>
<proteinExistence type="predicted"/>
<accession>A0ABV4DB50</accession>
<protein>
    <submittedName>
        <fullName evidence="1">Major tail protein</fullName>
    </submittedName>
</protein>
<sequence length="218" mass="24410">MGKQDIFYFEGLDDILIAMMTVNETISTPPQYGEITRLPIATKLAIKGNGSELEKWASSKMFRRVSRETKHEIGLDHVGIPIEVMDELKGLISKAGVTFGKNSARELPYFAFGFIGNIENGGKKAVWYPKTQLSNVIDEEYTTAEEETKIDDVTANLVATGLNNNNIMYASYDSNRDSAVDVPVDLFISTPIFDEKQWEKLVNESKSLPENKSKKESE</sequence>
<dbReference type="Proteomes" id="UP001565242">
    <property type="component" value="Unassembled WGS sequence"/>
</dbReference>
<organism evidence="1 2">
    <name type="scientific">Lactococcus muris</name>
    <dbReference type="NCBI Taxonomy" id="2941330"/>
    <lineage>
        <taxon>Bacteria</taxon>
        <taxon>Bacillati</taxon>
        <taxon>Bacillota</taxon>
        <taxon>Bacilli</taxon>
        <taxon>Lactobacillales</taxon>
        <taxon>Streptococcaceae</taxon>
        <taxon>Lactococcus</taxon>
    </lineage>
</organism>